<evidence type="ECO:0000256" key="1">
    <source>
        <dbReference type="SAM" id="Phobius"/>
    </source>
</evidence>
<feature type="signal peptide" evidence="2">
    <location>
        <begin position="1"/>
        <end position="20"/>
    </location>
</feature>
<organism evidence="3 4">
    <name type="scientific">Porites evermanni</name>
    <dbReference type="NCBI Taxonomy" id="104178"/>
    <lineage>
        <taxon>Eukaryota</taxon>
        <taxon>Metazoa</taxon>
        <taxon>Cnidaria</taxon>
        <taxon>Anthozoa</taxon>
        <taxon>Hexacorallia</taxon>
        <taxon>Scleractinia</taxon>
        <taxon>Fungiina</taxon>
        <taxon>Poritidae</taxon>
        <taxon>Porites</taxon>
    </lineage>
</organism>
<proteinExistence type="predicted"/>
<dbReference type="EMBL" id="CALNXI010000031">
    <property type="protein sequence ID" value="CAH3015932.1"/>
    <property type="molecule type" value="Genomic_DNA"/>
</dbReference>
<evidence type="ECO:0000256" key="2">
    <source>
        <dbReference type="SAM" id="SignalP"/>
    </source>
</evidence>
<keyword evidence="4" id="KW-1185">Reference proteome</keyword>
<name>A0ABN8LJW2_9CNID</name>
<keyword evidence="1" id="KW-1133">Transmembrane helix</keyword>
<dbReference type="Proteomes" id="UP001159427">
    <property type="component" value="Unassembled WGS sequence"/>
</dbReference>
<keyword evidence="2" id="KW-0732">Signal</keyword>
<feature type="chain" id="PRO_5045547743" evidence="2">
    <location>
        <begin position="21"/>
        <end position="191"/>
    </location>
</feature>
<sequence length="191" mass="21233">MIPKTFITVILYATAMSVASEQCEDGSLNQHLCQKKCNFSHCSCKMTETTPFSSCSQNCNFLSSCPTMACSGKNVCAQKCFFGMCNMNCASSKLCSQSCVWKAKCRHIKCSASTCNQVCTNCTMECVKGVERCDQMCLGGECRMECFAQHCKRQCVKGKCYYIGQSQSMAPIIYGWIWIFTTGVFMLLLNT</sequence>
<comment type="caution">
    <text evidence="3">The sequence shown here is derived from an EMBL/GenBank/DDBJ whole genome shotgun (WGS) entry which is preliminary data.</text>
</comment>
<evidence type="ECO:0000313" key="4">
    <source>
        <dbReference type="Proteomes" id="UP001159427"/>
    </source>
</evidence>
<keyword evidence="1" id="KW-0812">Transmembrane</keyword>
<evidence type="ECO:0000313" key="3">
    <source>
        <dbReference type="EMBL" id="CAH3015932.1"/>
    </source>
</evidence>
<keyword evidence="1" id="KW-0472">Membrane</keyword>
<accession>A0ABN8LJW2</accession>
<protein>
    <submittedName>
        <fullName evidence="3">Uncharacterized protein</fullName>
    </submittedName>
</protein>
<gene>
    <name evidence="3" type="ORF">PEVE_00023346</name>
</gene>
<reference evidence="3 4" key="1">
    <citation type="submission" date="2022-05" db="EMBL/GenBank/DDBJ databases">
        <authorList>
            <consortium name="Genoscope - CEA"/>
            <person name="William W."/>
        </authorList>
    </citation>
    <scope>NUCLEOTIDE SEQUENCE [LARGE SCALE GENOMIC DNA]</scope>
</reference>
<feature type="transmembrane region" description="Helical" evidence="1">
    <location>
        <begin position="169"/>
        <end position="189"/>
    </location>
</feature>